<evidence type="ECO:0000313" key="11">
    <source>
        <dbReference type="EMBL" id="CAF3543390.1"/>
    </source>
</evidence>
<dbReference type="EMBL" id="CAJOBC010000134">
    <property type="protein sequence ID" value="CAF3543390.1"/>
    <property type="molecule type" value="Genomic_DNA"/>
</dbReference>
<keyword evidence="5" id="KW-0175">Coiled coil</keyword>
<feature type="compositionally biased region" description="Basic and acidic residues" evidence="6">
    <location>
        <begin position="440"/>
        <end position="451"/>
    </location>
</feature>
<feature type="coiled-coil region" evidence="5">
    <location>
        <begin position="801"/>
        <end position="835"/>
    </location>
</feature>
<feature type="compositionally biased region" description="Low complexity" evidence="6">
    <location>
        <begin position="1031"/>
        <end position="1041"/>
    </location>
</feature>
<gene>
    <name evidence="9" type="ORF">GPM918_LOCUS1459</name>
    <name evidence="10" type="ORF">OVA965_LOCUS7184</name>
    <name evidence="11" type="ORF">SRO942_LOCUS1459</name>
    <name evidence="12" type="ORF">TMI583_LOCUS7180</name>
</gene>
<evidence type="ECO:0000259" key="8">
    <source>
        <dbReference type="PROSITE" id="PS51805"/>
    </source>
</evidence>
<organism evidence="9 13">
    <name type="scientific">Didymodactylos carnosus</name>
    <dbReference type="NCBI Taxonomy" id="1234261"/>
    <lineage>
        <taxon>Eukaryota</taxon>
        <taxon>Metazoa</taxon>
        <taxon>Spiralia</taxon>
        <taxon>Gnathifera</taxon>
        <taxon>Rotifera</taxon>
        <taxon>Eurotatoria</taxon>
        <taxon>Bdelloidea</taxon>
        <taxon>Philodinida</taxon>
        <taxon>Philodinidae</taxon>
        <taxon>Didymodactylos</taxon>
    </lineage>
</organism>
<dbReference type="PANTHER" id="PTHR13793:SF164">
    <property type="entry name" value="ALHAMBRA, ISOFORM P"/>
    <property type="match status" value="1"/>
</dbReference>
<proteinExistence type="predicted"/>
<feature type="region of interest" description="Disordered" evidence="6">
    <location>
        <begin position="423"/>
        <end position="451"/>
    </location>
</feature>
<dbReference type="PROSITE" id="PS50016">
    <property type="entry name" value="ZF_PHD_2"/>
    <property type="match status" value="1"/>
</dbReference>
<evidence type="ECO:0000256" key="6">
    <source>
        <dbReference type="SAM" id="MobiDB-lite"/>
    </source>
</evidence>
<dbReference type="InterPro" id="IPR049781">
    <property type="entry name" value="AF10/AF17_PHD"/>
</dbReference>
<name>A0A813Q5F1_9BILA</name>
<feature type="region of interest" description="Disordered" evidence="6">
    <location>
        <begin position="709"/>
        <end position="729"/>
    </location>
</feature>
<evidence type="ECO:0000256" key="4">
    <source>
        <dbReference type="PROSITE-ProRule" id="PRU00146"/>
    </source>
</evidence>
<dbReference type="SMART" id="SM00249">
    <property type="entry name" value="PHD"/>
    <property type="match status" value="2"/>
</dbReference>
<evidence type="ECO:0000313" key="12">
    <source>
        <dbReference type="EMBL" id="CAF3637004.1"/>
    </source>
</evidence>
<dbReference type="EMBL" id="CAJNOQ010000134">
    <property type="protein sequence ID" value="CAF0762347.1"/>
    <property type="molecule type" value="Genomic_DNA"/>
</dbReference>
<dbReference type="InterPro" id="IPR001965">
    <property type="entry name" value="Znf_PHD"/>
</dbReference>
<dbReference type="Proteomes" id="UP000663829">
    <property type="component" value="Unassembled WGS sequence"/>
</dbReference>
<dbReference type="Proteomes" id="UP000681722">
    <property type="component" value="Unassembled WGS sequence"/>
</dbReference>
<evidence type="ECO:0000313" key="9">
    <source>
        <dbReference type="EMBL" id="CAF0762347.1"/>
    </source>
</evidence>
<dbReference type="InterPro" id="IPR013083">
    <property type="entry name" value="Znf_RING/FYVE/PHD"/>
</dbReference>
<keyword evidence="2 4" id="KW-0863">Zinc-finger</keyword>
<keyword evidence="1" id="KW-0479">Metal-binding</keyword>
<feature type="compositionally biased region" description="Polar residues" evidence="6">
    <location>
        <begin position="596"/>
        <end position="606"/>
    </location>
</feature>
<dbReference type="Pfam" id="PF13832">
    <property type="entry name" value="zf-HC5HC2H_2"/>
    <property type="match status" value="1"/>
</dbReference>
<dbReference type="InterPro" id="IPR049773">
    <property type="entry name" value="AF10-like_CC"/>
</dbReference>
<feature type="domain" description="PHD-type" evidence="7">
    <location>
        <begin position="44"/>
        <end position="100"/>
    </location>
</feature>
<feature type="region of interest" description="Disordered" evidence="6">
    <location>
        <begin position="546"/>
        <end position="614"/>
    </location>
</feature>
<dbReference type="InterPro" id="IPR034732">
    <property type="entry name" value="EPHD"/>
</dbReference>
<dbReference type="GO" id="GO:0005634">
    <property type="term" value="C:nucleus"/>
    <property type="evidence" value="ECO:0007669"/>
    <property type="project" value="TreeGrafter"/>
</dbReference>
<dbReference type="InterPro" id="IPR011011">
    <property type="entry name" value="Znf_FYVE_PHD"/>
</dbReference>
<dbReference type="GO" id="GO:0031491">
    <property type="term" value="F:nucleosome binding"/>
    <property type="evidence" value="ECO:0007669"/>
    <property type="project" value="TreeGrafter"/>
</dbReference>
<comment type="caution">
    <text evidence="9">The sequence shown here is derived from an EMBL/GenBank/DDBJ whole genome shotgun (WGS) entry which is preliminary data.</text>
</comment>
<dbReference type="GO" id="GO:0042393">
    <property type="term" value="F:histone binding"/>
    <property type="evidence" value="ECO:0007669"/>
    <property type="project" value="TreeGrafter"/>
</dbReference>
<keyword evidence="13" id="KW-1185">Reference proteome</keyword>
<dbReference type="Pfam" id="PF13831">
    <property type="entry name" value="PHD_2"/>
    <property type="match status" value="1"/>
</dbReference>
<dbReference type="Proteomes" id="UP000677228">
    <property type="component" value="Unassembled WGS sequence"/>
</dbReference>
<accession>A0A813Q5F1</accession>
<dbReference type="InterPro" id="IPR050701">
    <property type="entry name" value="Histone_Mod_Regulator"/>
</dbReference>
<feature type="region of interest" description="Disordered" evidence="6">
    <location>
        <begin position="901"/>
        <end position="951"/>
    </location>
</feature>
<evidence type="ECO:0000259" key="7">
    <source>
        <dbReference type="PROSITE" id="PS50016"/>
    </source>
</evidence>
<evidence type="ECO:0000313" key="10">
    <source>
        <dbReference type="EMBL" id="CAF0851811.1"/>
    </source>
</evidence>
<feature type="domain" description="PHD-type" evidence="8">
    <location>
        <begin position="103"/>
        <end position="222"/>
    </location>
</feature>
<evidence type="ECO:0008006" key="14">
    <source>
        <dbReference type="Google" id="ProtNLM"/>
    </source>
</evidence>
<dbReference type="AlphaFoldDB" id="A0A813Q5F1"/>
<dbReference type="Proteomes" id="UP000682733">
    <property type="component" value="Unassembled WGS sequence"/>
</dbReference>
<reference evidence="9" key="1">
    <citation type="submission" date="2021-02" db="EMBL/GenBank/DDBJ databases">
        <authorList>
            <person name="Nowell W R."/>
        </authorList>
    </citation>
    <scope>NUCLEOTIDE SEQUENCE</scope>
</reference>
<dbReference type="OrthoDB" id="20839at2759"/>
<dbReference type="GO" id="GO:0006357">
    <property type="term" value="P:regulation of transcription by RNA polymerase II"/>
    <property type="evidence" value="ECO:0007669"/>
    <property type="project" value="TreeGrafter"/>
</dbReference>
<feature type="coiled-coil region" evidence="5">
    <location>
        <begin position="467"/>
        <end position="494"/>
    </location>
</feature>
<feature type="compositionally biased region" description="Polar residues" evidence="6">
    <location>
        <begin position="567"/>
        <end position="585"/>
    </location>
</feature>
<dbReference type="Gene3D" id="3.30.40.10">
    <property type="entry name" value="Zinc/RING finger domain, C3HC4 (zinc finger)"/>
    <property type="match status" value="2"/>
</dbReference>
<evidence type="ECO:0000256" key="1">
    <source>
        <dbReference type="ARBA" id="ARBA00022723"/>
    </source>
</evidence>
<dbReference type="PANTHER" id="PTHR13793">
    <property type="entry name" value="PHD FINGER PROTEINS"/>
    <property type="match status" value="1"/>
</dbReference>
<keyword evidence="3" id="KW-0862">Zinc</keyword>
<evidence type="ECO:0000256" key="2">
    <source>
        <dbReference type="ARBA" id="ARBA00022771"/>
    </source>
</evidence>
<dbReference type="GO" id="GO:0008270">
    <property type="term" value="F:zinc ion binding"/>
    <property type="evidence" value="ECO:0007669"/>
    <property type="project" value="UniProtKB-KW"/>
</dbReference>
<dbReference type="EMBL" id="CAJNOK010002254">
    <property type="protein sequence ID" value="CAF0851811.1"/>
    <property type="molecule type" value="Genomic_DNA"/>
</dbReference>
<dbReference type="SUPFAM" id="SSF57903">
    <property type="entry name" value="FYVE/PHD zinc finger"/>
    <property type="match status" value="1"/>
</dbReference>
<evidence type="ECO:0000313" key="13">
    <source>
        <dbReference type="Proteomes" id="UP000663829"/>
    </source>
</evidence>
<dbReference type="CDD" id="cd15574">
    <property type="entry name" value="PHD_AF10_AF17"/>
    <property type="match status" value="1"/>
</dbReference>
<protein>
    <recommendedName>
        <fullName evidence="14">Protein AF-10</fullName>
    </recommendedName>
</protein>
<evidence type="ECO:0000256" key="3">
    <source>
        <dbReference type="ARBA" id="ARBA00022833"/>
    </source>
</evidence>
<sequence>MSSGPTTVGVCTKVLEFHPFLSSSACETTNESCGVLSSDQEHLVGGCCVCSDDQGWAENPLVYCDGKFDEKFCTVAVHQACYGIVSVPEDSWFCGRCELKDFRASCQLCPSKQGAMKKTNTGGWAHVVCALYIPEVEFENVETMEPIILTKMPVERYKLTCYICEKNGTLKESIGACMTCSSKGCKTSFHVSCAQTAGLLCEVHGQKPRDNVKYCGYCELHLPTMIKSKTIRQIPPFKHDQSSPENGRYNKQFSTSICANKKKLFTKTTKNNSIHLLSAAPSLTPKDSEESENVYKEQTLFAAQSPTSLILPTAPSLADFVAASRKDSDTTCATESTYDCSVYNSDQSTCRGNHDDHSNRIRKASTSSSSSCSPADQSTKSPNYKRRPHSSSSSSSTSSKKKKNSQVRSLTDLSQFVQLTKQERNSQFLSPQPPPPLSSKKIDDDLDSSDRSGELLINEDVLDKDSENMVEQQSKKLNENLTVQEKELNEKEEKPLAVRRMDNTKKIDVQKHRQLNDGTTPVTRITAASKKYSGASLPQVKVEMIEEEDMQKRRKNSRCCSKEDNSKMQQQPRQKRQLSISSDITKNNRKSKRKYSTISVNKQQQHPPLLNGDVLRRGSKEKRTKLNMNNHHNMKHQKINNNVITMNDNKTMENYHDPNRSSIYYQCDHFGNHINADSITENEQREHSEHSPPFTDSILGLNKNFHCSSSTETSNGPIMTNKKQISPNHPVPKFFPKRPLHDFVLPTATSHINTQKPSQSSNSSFIPQSLEEFLEHEWEMSSDFVLQQTIPYDVSSLLSCLYQFRSENASLNQKVDELKARRDLLRLRHSNLKRRLVEIFNPPQAQEAGDKVPIVSTTTEPIISLKRPKLEFVSPKEQDKRLNSDHALQQQILQQTIVPTVSSTPPRHTSQNTSNIVDLSRSTPQVSRHSQNHSPCAPTSYTTMRKPSQQTHSILENQLRQNVMLNNKKSAKAHHTSDQQHKINAAAASLLQLNKVMNKHQSPARSSSSSVIAPPTADNTSLTPSRERRISSSSLTVTSSTHQRHPPHINGNHSSSSSSSPYEQDVYLSKNSSHTSGTNLDYLQAILAAGGDGGIPPNFLLAPTWNIHNFGFANFSNSSMMDDTVLRSLFPNPSLNALENVQQPPPSHHQKQ</sequence>
<feature type="region of interest" description="Disordered" evidence="6">
    <location>
        <begin position="345"/>
        <end position="411"/>
    </location>
</feature>
<dbReference type="PROSITE" id="PS51805">
    <property type="entry name" value="EPHD"/>
    <property type="match status" value="1"/>
</dbReference>
<dbReference type="InterPro" id="IPR019787">
    <property type="entry name" value="Znf_PHD-finger"/>
</dbReference>
<feature type="compositionally biased region" description="Polar residues" evidence="6">
    <location>
        <begin position="709"/>
        <end position="727"/>
    </location>
</feature>
<dbReference type="EMBL" id="CAJOBA010002254">
    <property type="protein sequence ID" value="CAF3637004.1"/>
    <property type="molecule type" value="Genomic_DNA"/>
</dbReference>
<feature type="region of interest" description="Disordered" evidence="6">
    <location>
        <begin position="998"/>
        <end position="1074"/>
    </location>
</feature>
<dbReference type="CDD" id="cd20901">
    <property type="entry name" value="CC_AF10"/>
    <property type="match status" value="1"/>
</dbReference>
<evidence type="ECO:0000256" key="5">
    <source>
        <dbReference type="SAM" id="Coils"/>
    </source>
</evidence>